<evidence type="ECO:0000313" key="1">
    <source>
        <dbReference type="EMBL" id="CDW25483.1"/>
    </source>
</evidence>
<sequence length="58" mass="6794">MLCDVVDKIKNSYPTHSTWSMRGIGRYEFWCDASSIALGVVIVKVRYRIDDGEWIRKK</sequence>
<protein>
    <submittedName>
        <fullName evidence="1">Putative LOC101241431 [Hydra vulgaris]</fullName>
    </submittedName>
</protein>
<organism evidence="1">
    <name type="scientific">Lepeophtheirus salmonis</name>
    <name type="common">Salmon louse</name>
    <name type="synonym">Caligus salmonis</name>
    <dbReference type="NCBI Taxonomy" id="72036"/>
    <lineage>
        <taxon>Eukaryota</taxon>
        <taxon>Metazoa</taxon>
        <taxon>Ecdysozoa</taxon>
        <taxon>Arthropoda</taxon>
        <taxon>Crustacea</taxon>
        <taxon>Multicrustacea</taxon>
        <taxon>Hexanauplia</taxon>
        <taxon>Copepoda</taxon>
        <taxon>Siphonostomatoida</taxon>
        <taxon>Caligidae</taxon>
        <taxon>Lepeophtheirus</taxon>
    </lineage>
</organism>
<reference evidence="1" key="1">
    <citation type="submission" date="2014-05" db="EMBL/GenBank/DDBJ databases">
        <authorList>
            <person name="Chronopoulou M."/>
        </authorList>
    </citation>
    <scope>NUCLEOTIDE SEQUENCE</scope>
    <source>
        <tissue evidence="1">Whole organism</tissue>
    </source>
</reference>
<dbReference type="EMBL" id="HACA01008122">
    <property type="protein sequence ID" value="CDW25483.1"/>
    <property type="molecule type" value="Transcribed_RNA"/>
</dbReference>
<name>A0A0K2THF8_LEPSM</name>
<proteinExistence type="predicted"/>
<accession>A0A0K2THF8</accession>
<dbReference type="AlphaFoldDB" id="A0A0K2THF8"/>